<accession>A0ABU2F615</accession>
<dbReference type="EMBL" id="JAMQCP010000007">
    <property type="protein sequence ID" value="MDS0256025.1"/>
    <property type="molecule type" value="Genomic_DNA"/>
</dbReference>
<gene>
    <name evidence="2" type="ORF">NC662_20210</name>
</gene>
<evidence type="ECO:0000256" key="1">
    <source>
        <dbReference type="SAM" id="MobiDB-lite"/>
    </source>
</evidence>
<protein>
    <recommendedName>
        <fullName evidence="4">Cell surface protein</fullName>
    </recommendedName>
</protein>
<feature type="region of interest" description="Disordered" evidence="1">
    <location>
        <begin position="107"/>
        <end position="134"/>
    </location>
</feature>
<evidence type="ECO:0008006" key="4">
    <source>
        <dbReference type="Google" id="ProtNLM"/>
    </source>
</evidence>
<proteinExistence type="predicted"/>
<name>A0ABU2F615_HALAR</name>
<evidence type="ECO:0000313" key="3">
    <source>
        <dbReference type="Proteomes" id="UP001248536"/>
    </source>
</evidence>
<dbReference type="InterPro" id="IPR011004">
    <property type="entry name" value="Trimer_LpxA-like_sf"/>
</dbReference>
<feature type="region of interest" description="Disordered" evidence="1">
    <location>
        <begin position="291"/>
        <end position="352"/>
    </location>
</feature>
<reference evidence="2 3" key="1">
    <citation type="submission" date="2022-06" db="EMBL/GenBank/DDBJ databases">
        <title>Haloarcula sp. a new haloarchaeum isolate from saline soil.</title>
        <authorList>
            <person name="Strakova D."/>
            <person name="Galisteo C."/>
            <person name="Sanchez-Porro C."/>
            <person name="Ventosa A."/>
        </authorList>
    </citation>
    <scope>NUCLEOTIDE SEQUENCE [LARGE SCALE GENOMIC DNA]</scope>
    <source>
        <strain evidence="2 3">JCM 15760</strain>
    </source>
</reference>
<organism evidence="2 3">
    <name type="scientific">Haloarcula argentinensis</name>
    <dbReference type="NCBI Taxonomy" id="43776"/>
    <lineage>
        <taxon>Archaea</taxon>
        <taxon>Methanobacteriati</taxon>
        <taxon>Methanobacteriota</taxon>
        <taxon>Stenosarchaea group</taxon>
        <taxon>Halobacteria</taxon>
        <taxon>Halobacteriales</taxon>
        <taxon>Haloarculaceae</taxon>
        <taxon>Haloarcula</taxon>
    </lineage>
</organism>
<evidence type="ECO:0000313" key="2">
    <source>
        <dbReference type="EMBL" id="MDS0256025.1"/>
    </source>
</evidence>
<dbReference type="Proteomes" id="UP001248536">
    <property type="component" value="Unassembled WGS sequence"/>
</dbReference>
<keyword evidence="3" id="KW-1185">Reference proteome</keyword>
<dbReference type="SUPFAM" id="SSF51161">
    <property type="entry name" value="Trimeric LpxA-like enzymes"/>
    <property type="match status" value="1"/>
</dbReference>
<dbReference type="RefSeq" id="WP_311241384.1">
    <property type="nucleotide sequence ID" value="NZ_BAABDY010000009.1"/>
</dbReference>
<sequence length="352" mass="35612">MSFEAEGNLVITNIENNASADLRDEFAVSASNVAKRKSRGGRGQGIRQAVDHLDRTVDLAETRNDLLRELLDTNESGDFSMLRSLKRLGKVTAGGAALTAGALSTLAVSKSPNDGPQPGPRPDPGGTGDTSESDVVDPVTVTAANVIAQGATVTPADMMAGQAAVTAADVVGDKARVTSENLIGDEAVITAANVIAQGATIGASATIGSAAAVAASDVIDGPVAPDINDIIDPVTDISAKDIIGALGIGGGAGLGLKKLSGGMSLPGSSAGGIGAPPVILPQLLDTLNDFTSQDLPGYGAGPGNSRRPTRQTTVNNETTVTVQQDASLDRREKQDIVDSAAEEVRSSLESRL</sequence>
<feature type="compositionally biased region" description="Low complexity" evidence="1">
    <location>
        <begin position="310"/>
        <end position="324"/>
    </location>
</feature>
<comment type="caution">
    <text evidence="2">The sequence shown here is derived from an EMBL/GenBank/DDBJ whole genome shotgun (WGS) entry which is preliminary data.</text>
</comment>
<feature type="compositionally biased region" description="Basic and acidic residues" evidence="1">
    <location>
        <begin position="327"/>
        <end position="352"/>
    </location>
</feature>